<dbReference type="RefSeq" id="WP_094235661.1">
    <property type="nucleotide sequence ID" value="NZ_CP022657.1"/>
</dbReference>
<dbReference type="GO" id="GO:0016757">
    <property type="term" value="F:glycosyltransferase activity"/>
    <property type="evidence" value="ECO:0007669"/>
    <property type="project" value="InterPro"/>
</dbReference>
<dbReference type="Gene3D" id="3.40.50.2000">
    <property type="entry name" value="Glycogen Phosphorylase B"/>
    <property type="match status" value="2"/>
</dbReference>
<sequence>MNILIVLPPNQPSGGNWTYSGRLQRNLRPHGINITIKPLDQVSDPDFSAADIIHAYNAYVTGRHIVKDAKRHNKPLVLTMTGTDVNEHLGHPDTSATMSEAVDYSSAIVFLTLDAKDRLAIIRPKAADKSYVINLGIDLPQGAGKTRADFDIADDDFLFLLVAGLRPVKRPLDAFEPLKRVHEQHPQVRFVLVGPVLDDHVGAEVEAAFADSPFARYLGSVPYEEIADLYRVADVVMNTSSSEGLSHALLEAMSIGKAVLASDVPGNRDLITDGENGFLYDDEAALTEKASLLVTDPLVVEKLSQGALKTIATHFSLERERDTFLEMYRSIRQCSPCSSQTP</sequence>
<dbReference type="Proteomes" id="UP000214688">
    <property type="component" value="Chromosome"/>
</dbReference>
<organism evidence="2 3">
    <name type="scientific">Tumebacillus algifaecis</name>
    <dbReference type="NCBI Taxonomy" id="1214604"/>
    <lineage>
        <taxon>Bacteria</taxon>
        <taxon>Bacillati</taxon>
        <taxon>Bacillota</taxon>
        <taxon>Bacilli</taxon>
        <taxon>Bacillales</taxon>
        <taxon>Alicyclobacillaceae</taxon>
        <taxon>Tumebacillus</taxon>
    </lineage>
</organism>
<dbReference type="CDD" id="cd03801">
    <property type="entry name" value="GT4_PimA-like"/>
    <property type="match status" value="1"/>
</dbReference>
<gene>
    <name evidence="2" type="ORF">CIG75_05020</name>
</gene>
<dbReference type="InterPro" id="IPR052622">
    <property type="entry name" value="Glycosyltransferase_G1"/>
</dbReference>
<feature type="domain" description="Glycosyl transferase family 1" evidence="1">
    <location>
        <begin position="146"/>
        <end position="307"/>
    </location>
</feature>
<dbReference type="InterPro" id="IPR001296">
    <property type="entry name" value="Glyco_trans_1"/>
</dbReference>
<dbReference type="SUPFAM" id="SSF53756">
    <property type="entry name" value="UDP-Glycosyltransferase/glycogen phosphorylase"/>
    <property type="match status" value="1"/>
</dbReference>
<evidence type="ECO:0000313" key="3">
    <source>
        <dbReference type="Proteomes" id="UP000214688"/>
    </source>
</evidence>
<reference evidence="2 3" key="1">
    <citation type="journal article" date="2015" name="Int. J. Syst. Evol. Microbiol.">
        <title>Tumebacillus algifaecis sp. nov., isolated from decomposing algal scum.</title>
        <authorList>
            <person name="Wu Y.F."/>
            <person name="Zhang B."/>
            <person name="Xing P."/>
            <person name="Wu Q.L."/>
            <person name="Liu S.J."/>
        </authorList>
    </citation>
    <scope>NUCLEOTIDE SEQUENCE [LARGE SCALE GENOMIC DNA]</scope>
    <source>
        <strain evidence="2 3">THMBR28</strain>
    </source>
</reference>
<dbReference type="OrthoDB" id="9772485at2"/>
<protein>
    <recommendedName>
        <fullName evidence="1">Glycosyl transferase family 1 domain-containing protein</fullName>
    </recommendedName>
</protein>
<dbReference type="PANTHER" id="PTHR46660:SF2">
    <property type="entry name" value="GLYCOSYLTRANSFERASE 1 DOMAIN-CONTAINING PROTEIN 1"/>
    <property type="match status" value="1"/>
</dbReference>
<accession>A0A223CYC6</accession>
<dbReference type="Pfam" id="PF00534">
    <property type="entry name" value="Glycos_transf_1"/>
    <property type="match status" value="1"/>
</dbReference>
<dbReference type="KEGG" id="tab:CIG75_05020"/>
<dbReference type="AlphaFoldDB" id="A0A223CYC6"/>
<evidence type="ECO:0000259" key="1">
    <source>
        <dbReference type="Pfam" id="PF00534"/>
    </source>
</evidence>
<name>A0A223CYC6_9BACL</name>
<dbReference type="EMBL" id="CP022657">
    <property type="protein sequence ID" value="ASS74409.1"/>
    <property type="molecule type" value="Genomic_DNA"/>
</dbReference>
<proteinExistence type="predicted"/>
<evidence type="ECO:0000313" key="2">
    <source>
        <dbReference type="EMBL" id="ASS74409.1"/>
    </source>
</evidence>
<dbReference type="PANTHER" id="PTHR46660">
    <property type="match status" value="1"/>
</dbReference>
<keyword evidence="3" id="KW-1185">Reference proteome</keyword>